<dbReference type="RefSeq" id="WP_006916248.1">
    <property type="nucleotide sequence ID" value="NZ_GG698802.1"/>
</dbReference>
<dbReference type="OrthoDB" id="9949515at2"/>
<dbReference type="HOGENOM" id="CLU_2633586_0_0_9"/>
<sequence>MDKDIKSIGYGVKVGKTYVASEDTIGTFFGKVRKGLHLAKENVKLFDDLDDAKGTANATNGEVVELYAREVEDNEDE</sequence>
<accession>C7XUV2</accession>
<dbReference type="eggNOG" id="ENOG5030BQ6">
    <property type="taxonomic scope" value="Bacteria"/>
</dbReference>
<evidence type="ECO:0000313" key="2">
    <source>
        <dbReference type="Proteomes" id="UP000003987"/>
    </source>
</evidence>
<name>C7XUV2_9LACO</name>
<reference evidence="1 2" key="1">
    <citation type="submission" date="2009-06" db="EMBL/GenBank/DDBJ databases">
        <title>The Genome Sequence of Lactobacillus coleohominis strain 101-4-CHN.</title>
        <authorList>
            <consortium name="The Broad Institute Genome Sequencing Platform"/>
            <person name="Ward D."/>
            <person name="Young S.K."/>
            <person name="Zeng Q."/>
            <person name="Koehrsen M."/>
            <person name="Alvarado L."/>
            <person name="Berlin A."/>
            <person name="Borenstein D."/>
            <person name="Chen Z."/>
            <person name="Engels R."/>
            <person name="Freedman E."/>
            <person name="Gellesch M."/>
            <person name="Goldberg J."/>
            <person name="Griggs A."/>
            <person name="Gujja S."/>
            <person name="Heiman D."/>
            <person name="Hepburn T."/>
            <person name="Howarth C."/>
            <person name="Jen D."/>
            <person name="Larson L."/>
            <person name="Lewis B."/>
            <person name="Mehta T."/>
            <person name="Park D."/>
            <person name="Pearson M."/>
            <person name="Roberts A."/>
            <person name="Saif S."/>
            <person name="Shea T."/>
            <person name="Shenoy N."/>
            <person name="Sisk P."/>
            <person name="Stolte C."/>
            <person name="Sykes S."/>
            <person name="Walk T."/>
            <person name="White J."/>
            <person name="Yandava C."/>
            <person name="Liu Y."/>
            <person name="Xu Q."/>
            <person name="Lander E."/>
            <person name="Nusbaum C."/>
            <person name="Galagan J."/>
            <person name="Birren B."/>
        </authorList>
    </citation>
    <scope>NUCLEOTIDE SEQUENCE [LARGE SCALE GENOMIC DNA]</scope>
    <source>
        <strain evidence="1 2">101-4-CHN</strain>
    </source>
</reference>
<gene>
    <name evidence="1" type="ORF">HMPREF0501_00468</name>
</gene>
<dbReference type="AlphaFoldDB" id="C7XUV2"/>
<organism evidence="1 2">
    <name type="scientific">Limosilactobacillus coleohominis 101-4-CHN</name>
    <dbReference type="NCBI Taxonomy" id="575594"/>
    <lineage>
        <taxon>Bacteria</taxon>
        <taxon>Bacillati</taxon>
        <taxon>Bacillota</taxon>
        <taxon>Bacilli</taxon>
        <taxon>Lactobacillales</taxon>
        <taxon>Lactobacillaceae</taxon>
        <taxon>Limosilactobacillus</taxon>
    </lineage>
</organism>
<proteinExistence type="predicted"/>
<dbReference type="STRING" id="575594.HMPREF0501_00468"/>
<dbReference type="Proteomes" id="UP000003987">
    <property type="component" value="Unassembled WGS sequence"/>
</dbReference>
<keyword evidence="2" id="KW-1185">Reference proteome</keyword>
<protein>
    <submittedName>
        <fullName evidence="1">Uncharacterized protein</fullName>
    </submittedName>
</protein>
<dbReference type="EMBL" id="GG698802">
    <property type="protein sequence ID" value="EEU31063.1"/>
    <property type="molecule type" value="Genomic_DNA"/>
</dbReference>
<evidence type="ECO:0000313" key="1">
    <source>
        <dbReference type="EMBL" id="EEU31063.1"/>
    </source>
</evidence>